<keyword evidence="2" id="KW-0121">Carboxypeptidase</keyword>
<evidence type="ECO:0000256" key="10">
    <source>
        <dbReference type="ARBA" id="ARBA00022989"/>
    </source>
</evidence>
<accession>A0ABV2KVB3</accession>
<comment type="caution">
    <text evidence="19">The sequence shown here is derived from an EMBL/GenBank/DDBJ whole genome shotgun (WGS) entry which is preliminary data.</text>
</comment>
<dbReference type="InterPro" id="IPR050396">
    <property type="entry name" value="Glycosyltr_51/Transpeptidase"/>
</dbReference>
<keyword evidence="8" id="KW-0133">Cell shape</keyword>
<dbReference type="InterPro" id="IPR001460">
    <property type="entry name" value="PCN-bd_Tpept"/>
</dbReference>
<feature type="transmembrane region" description="Helical" evidence="16">
    <location>
        <begin position="21"/>
        <end position="43"/>
    </location>
</feature>
<dbReference type="EMBL" id="JBEPMX010000007">
    <property type="protein sequence ID" value="MET3683506.1"/>
    <property type="molecule type" value="Genomic_DNA"/>
</dbReference>
<dbReference type="NCBIfam" id="TIGR02074">
    <property type="entry name" value="PBP_1a_fam"/>
    <property type="match status" value="1"/>
</dbReference>
<keyword evidence="20" id="KW-1185">Reference proteome</keyword>
<organism evidence="19 20">
    <name type="scientific">Alkalibacillus flavidus</name>
    <dbReference type="NCBI Taxonomy" id="546021"/>
    <lineage>
        <taxon>Bacteria</taxon>
        <taxon>Bacillati</taxon>
        <taxon>Bacillota</taxon>
        <taxon>Bacilli</taxon>
        <taxon>Bacillales</taxon>
        <taxon>Bacillaceae</taxon>
        <taxon>Alkalibacillus</taxon>
    </lineage>
</organism>
<evidence type="ECO:0000256" key="6">
    <source>
        <dbReference type="ARBA" id="ARBA00022692"/>
    </source>
</evidence>
<evidence type="ECO:0000313" key="19">
    <source>
        <dbReference type="EMBL" id="MET3683506.1"/>
    </source>
</evidence>
<evidence type="ECO:0000259" key="17">
    <source>
        <dbReference type="Pfam" id="PF00905"/>
    </source>
</evidence>
<keyword evidence="1" id="KW-1003">Cell membrane</keyword>
<dbReference type="InterPro" id="IPR012338">
    <property type="entry name" value="Beta-lactam/transpept-like"/>
</dbReference>
<protein>
    <submittedName>
        <fullName evidence="19">Penicillin-binding protein 2A</fullName>
        <ecNumber evidence="19">2.3.2.-</ecNumber>
        <ecNumber evidence="19">2.4.1.129</ecNumber>
    </submittedName>
</protein>
<evidence type="ECO:0000256" key="15">
    <source>
        <dbReference type="ARBA" id="ARBA00049902"/>
    </source>
</evidence>
<dbReference type="SUPFAM" id="SSF56601">
    <property type="entry name" value="beta-lactamase/transpeptidase-like"/>
    <property type="match status" value="1"/>
</dbReference>
<evidence type="ECO:0000256" key="2">
    <source>
        <dbReference type="ARBA" id="ARBA00022645"/>
    </source>
</evidence>
<dbReference type="GO" id="GO:0016746">
    <property type="term" value="F:acyltransferase activity"/>
    <property type="evidence" value="ECO:0007669"/>
    <property type="project" value="UniProtKB-KW"/>
</dbReference>
<comment type="catalytic activity">
    <reaction evidence="14">
        <text>Preferential cleavage: (Ac)2-L-Lys-D-Ala-|-D-Ala. Also transpeptidation of peptidyl-alanyl moieties that are N-acyl substituents of D-alanine.</text>
        <dbReference type="EC" id="3.4.16.4"/>
    </reaction>
</comment>
<dbReference type="PANTHER" id="PTHR32282">
    <property type="entry name" value="BINDING PROTEIN TRANSPEPTIDASE, PUTATIVE-RELATED"/>
    <property type="match status" value="1"/>
</dbReference>
<keyword evidence="6 16" id="KW-0812">Transmembrane</keyword>
<dbReference type="InterPro" id="IPR001264">
    <property type="entry name" value="Glyco_trans_51"/>
</dbReference>
<keyword evidence="9" id="KW-0573">Peptidoglycan synthesis</keyword>
<dbReference type="EC" id="2.4.1.129" evidence="19"/>
<keyword evidence="4 19" id="KW-0328">Glycosyltransferase</keyword>
<dbReference type="Gene3D" id="1.10.3810.10">
    <property type="entry name" value="Biosynthetic peptidoglycan transglycosylase-like"/>
    <property type="match status" value="1"/>
</dbReference>
<dbReference type="EC" id="2.3.2.-" evidence="19"/>
<evidence type="ECO:0000256" key="9">
    <source>
        <dbReference type="ARBA" id="ARBA00022984"/>
    </source>
</evidence>
<keyword evidence="19" id="KW-0012">Acyltransferase</keyword>
<evidence type="ECO:0000256" key="1">
    <source>
        <dbReference type="ARBA" id="ARBA00022475"/>
    </source>
</evidence>
<keyword evidence="13" id="KW-0961">Cell wall biogenesis/degradation</keyword>
<dbReference type="GO" id="GO:0016757">
    <property type="term" value="F:glycosyltransferase activity"/>
    <property type="evidence" value="ECO:0007669"/>
    <property type="project" value="UniProtKB-KW"/>
</dbReference>
<evidence type="ECO:0000256" key="8">
    <source>
        <dbReference type="ARBA" id="ARBA00022960"/>
    </source>
</evidence>
<evidence type="ECO:0000256" key="16">
    <source>
        <dbReference type="SAM" id="Phobius"/>
    </source>
</evidence>
<gene>
    <name evidence="19" type="ORF">ABID56_001601</name>
</gene>
<evidence type="ECO:0000256" key="7">
    <source>
        <dbReference type="ARBA" id="ARBA00022801"/>
    </source>
</evidence>
<feature type="domain" description="Glycosyl transferase family 51" evidence="18">
    <location>
        <begin position="62"/>
        <end position="236"/>
    </location>
</feature>
<dbReference type="InterPro" id="IPR023346">
    <property type="entry name" value="Lysozyme-like_dom_sf"/>
</dbReference>
<dbReference type="PANTHER" id="PTHR32282:SF32">
    <property type="entry name" value="PENICILLIN-BINDING PROTEIN 2A"/>
    <property type="match status" value="1"/>
</dbReference>
<evidence type="ECO:0000256" key="5">
    <source>
        <dbReference type="ARBA" id="ARBA00022679"/>
    </source>
</evidence>
<keyword evidence="11 16" id="KW-0472">Membrane</keyword>
<evidence type="ECO:0000256" key="13">
    <source>
        <dbReference type="ARBA" id="ARBA00023316"/>
    </source>
</evidence>
<dbReference type="Proteomes" id="UP001549167">
    <property type="component" value="Unassembled WGS sequence"/>
</dbReference>
<feature type="domain" description="Penicillin-binding protein transpeptidase" evidence="17">
    <location>
        <begin position="327"/>
        <end position="599"/>
    </location>
</feature>
<keyword evidence="10 16" id="KW-1133">Transmembrane helix</keyword>
<evidence type="ECO:0000256" key="11">
    <source>
        <dbReference type="ARBA" id="ARBA00023136"/>
    </source>
</evidence>
<evidence type="ECO:0000256" key="4">
    <source>
        <dbReference type="ARBA" id="ARBA00022676"/>
    </source>
</evidence>
<dbReference type="Gene3D" id="3.40.710.10">
    <property type="entry name" value="DD-peptidase/beta-lactamase superfamily"/>
    <property type="match status" value="1"/>
</dbReference>
<dbReference type="Gene3D" id="2.60.40.10">
    <property type="entry name" value="Immunoglobulins"/>
    <property type="match status" value="1"/>
</dbReference>
<evidence type="ECO:0000259" key="18">
    <source>
        <dbReference type="Pfam" id="PF00912"/>
    </source>
</evidence>
<evidence type="ECO:0000256" key="14">
    <source>
        <dbReference type="ARBA" id="ARBA00034000"/>
    </source>
</evidence>
<dbReference type="Pfam" id="PF00912">
    <property type="entry name" value="Transgly"/>
    <property type="match status" value="1"/>
</dbReference>
<evidence type="ECO:0000313" key="20">
    <source>
        <dbReference type="Proteomes" id="UP001549167"/>
    </source>
</evidence>
<keyword evidence="3" id="KW-0645">Protease</keyword>
<keyword evidence="12" id="KW-0511">Multifunctional enzyme</keyword>
<dbReference type="Pfam" id="PF00905">
    <property type="entry name" value="Transpeptidase"/>
    <property type="match status" value="1"/>
</dbReference>
<dbReference type="InterPro" id="IPR036950">
    <property type="entry name" value="PBP_transglycosylase"/>
</dbReference>
<sequence>MALWHRWNDALGRWRYPVYGLIILVVLSFIGYMMIVLGGRFVVDDDHFVFDESTVLKTENGDEIVKLYEENRTYVPIDAVPEHVTDAFLAIEDHRFYDHNGVDFWAVGRAVYRDILTMSKTEGASTITQQLVKNVSLTDDKTWMRKTKEVMGSIYLERQRSKEEILEYYLNEIYFGAGIHGIEEAAQAFYSKPVSQLTLSEGAVLAAMPKAPNFYDPTEHPERAKERRDLVLNQMHEHGLIEADKMRQAQGKTLALKPNESTSSPWLSSYVDLVLDELERDYHLSREAIYTNGYEVTVGLDPDMQETVYQRMQRDEYFQGSSAGVEGATVMLDQANGVVRAAVGGRDHERGDLNRVKVKRQPGSTMKPLVVYGPALEESLYHPYSLIPDEQRDYDGYSPSNVDGQYDGEVTIYDALVESKNAPAVALFDEIGIDYGLSYLADVGVTLDDPGLAVALGGLKEGLSPLHMAGLYRSFANGGRYMEPYAILEVTDRDGEILEAPARETTQLFSPQTSWYLTRILQAVVDDGTASGGEFNQALAGKTGSTQHPHVEGGVKDAWFVGFNPDYAVASWIGYDDSSEDHYLTEGSALATALVDGIMTDLDQSHDLTTSFAVPEEVNDLEEPIRLPNIHDLSANVSLGFLSGIDVELTWSAADERIRYDIYRDTGGEVEKIGSVTGETSYQVNDSQMINNPSYYVVPVNPLNGLEGEPSNRDEAF</sequence>
<evidence type="ECO:0000256" key="12">
    <source>
        <dbReference type="ARBA" id="ARBA00023268"/>
    </source>
</evidence>
<keyword evidence="7" id="KW-0378">Hydrolase</keyword>
<keyword evidence="5 19" id="KW-0808">Transferase</keyword>
<reference evidence="19 20" key="1">
    <citation type="submission" date="2024-06" db="EMBL/GenBank/DDBJ databases">
        <title>Genomic Encyclopedia of Type Strains, Phase IV (KMG-IV): sequencing the most valuable type-strain genomes for metagenomic binning, comparative biology and taxonomic classification.</title>
        <authorList>
            <person name="Goeker M."/>
        </authorList>
    </citation>
    <scope>NUCLEOTIDE SEQUENCE [LARGE SCALE GENOMIC DNA]</scope>
    <source>
        <strain evidence="19 20">DSM 23520</strain>
    </source>
</reference>
<dbReference type="RefSeq" id="WP_354220072.1">
    <property type="nucleotide sequence ID" value="NZ_JBEPMX010000007.1"/>
</dbReference>
<name>A0ABV2KVB3_9BACI</name>
<evidence type="ECO:0000256" key="3">
    <source>
        <dbReference type="ARBA" id="ARBA00022670"/>
    </source>
</evidence>
<dbReference type="InterPro" id="IPR013783">
    <property type="entry name" value="Ig-like_fold"/>
</dbReference>
<proteinExistence type="predicted"/>
<dbReference type="SUPFAM" id="SSF53955">
    <property type="entry name" value="Lysozyme-like"/>
    <property type="match status" value="1"/>
</dbReference>
<comment type="catalytic activity">
    <reaction evidence="15">
        <text>[GlcNAc-(1-&gt;4)-Mur2Ac(oyl-L-Ala-gamma-D-Glu-L-Lys-D-Ala-D-Ala)](n)-di-trans,octa-cis-undecaprenyl diphosphate + beta-D-GlcNAc-(1-&gt;4)-Mur2Ac(oyl-L-Ala-gamma-D-Glu-L-Lys-D-Ala-D-Ala)-di-trans,octa-cis-undecaprenyl diphosphate = [GlcNAc-(1-&gt;4)-Mur2Ac(oyl-L-Ala-gamma-D-Glu-L-Lys-D-Ala-D-Ala)](n+1)-di-trans,octa-cis-undecaprenyl diphosphate + di-trans,octa-cis-undecaprenyl diphosphate + H(+)</text>
        <dbReference type="Rhea" id="RHEA:23708"/>
        <dbReference type="Rhea" id="RHEA-COMP:9602"/>
        <dbReference type="Rhea" id="RHEA-COMP:9603"/>
        <dbReference type="ChEBI" id="CHEBI:15378"/>
        <dbReference type="ChEBI" id="CHEBI:58405"/>
        <dbReference type="ChEBI" id="CHEBI:60033"/>
        <dbReference type="ChEBI" id="CHEBI:78435"/>
        <dbReference type="EC" id="2.4.99.28"/>
    </reaction>
</comment>